<protein>
    <submittedName>
        <fullName evidence="2">Uncharacterized protein</fullName>
    </submittedName>
</protein>
<proteinExistence type="predicted"/>
<evidence type="ECO:0000256" key="1">
    <source>
        <dbReference type="SAM" id="MobiDB-lite"/>
    </source>
</evidence>
<sequence length="81" mass="8813">MGCCGLVIMSRYEADGRNPIPLKDLSLNVTLRDKSPPAEAVRKLWCQLRWVSAPVGAPSSSSNLGSDSRGPYKSSSRVTYK</sequence>
<comment type="caution">
    <text evidence="2">The sequence shown here is derived from an EMBL/GenBank/DDBJ whole genome shotgun (WGS) entry which is preliminary data.</text>
</comment>
<dbReference type="EMBL" id="BGPR01014591">
    <property type="protein sequence ID" value="GBN65889.1"/>
    <property type="molecule type" value="Genomic_DNA"/>
</dbReference>
<name>A0A4Y2QRT6_ARAVE</name>
<reference evidence="2 3" key="1">
    <citation type="journal article" date="2019" name="Sci. Rep.">
        <title>Orb-weaving spider Araneus ventricosus genome elucidates the spidroin gene catalogue.</title>
        <authorList>
            <person name="Kono N."/>
            <person name="Nakamura H."/>
            <person name="Ohtoshi R."/>
            <person name="Moran D.A.P."/>
            <person name="Shinohara A."/>
            <person name="Yoshida Y."/>
            <person name="Fujiwara M."/>
            <person name="Mori M."/>
            <person name="Tomita M."/>
            <person name="Arakawa K."/>
        </authorList>
    </citation>
    <scope>NUCLEOTIDE SEQUENCE [LARGE SCALE GENOMIC DNA]</scope>
</reference>
<feature type="compositionally biased region" description="Low complexity" evidence="1">
    <location>
        <begin position="55"/>
        <end position="68"/>
    </location>
</feature>
<evidence type="ECO:0000313" key="2">
    <source>
        <dbReference type="EMBL" id="GBN65889.1"/>
    </source>
</evidence>
<organism evidence="2 3">
    <name type="scientific">Araneus ventricosus</name>
    <name type="common">Orbweaver spider</name>
    <name type="synonym">Epeira ventricosa</name>
    <dbReference type="NCBI Taxonomy" id="182803"/>
    <lineage>
        <taxon>Eukaryota</taxon>
        <taxon>Metazoa</taxon>
        <taxon>Ecdysozoa</taxon>
        <taxon>Arthropoda</taxon>
        <taxon>Chelicerata</taxon>
        <taxon>Arachnida</taxon>
        <taxon>Araneae</taxon>
        <taxon>Araneomorphae</taxon>
        <taxon>Entelegynae</taxon>
        <taxon>Araneoidea</taxon>
        <taxon>Araneidae</taxon>
        <taxon>Araneus</taxon>
    </lineage>
</organism>
<feature type="region of interest" description="Disordered" evidence="1">
    <location>
        <begin position="55"/>
        <end position="81"/>
    </location>
</feature>
<dbReference type="AlphaFoldDB" id="A0A4Y2QRT6"/>
<dbReference type="Proteomes" id="UP000499080">
    <property type="component" value="Unassembled WGS sequence"/>
</dbReference>
<gene>
    <name evidence="2" type="ORF">AVEN_135669_1</name>
</gene>
<evidence type="ECO:0000313" key="3">
    <source>
        <dbReference type="Proteomes" id="UP000499080"/>
    </source>
</evidence>
<accession>A0A4Y2QRT6</accession>
<keyword evidence="3" id="KW-1185">Reference proteome</keyword>